<dbReference type="GO" id="GO:0031347">
    <property type="term" value="P:regulation of defense response"/>
    <property type="evidence" value="ECO:0007669"/>
    <property type="project" value="TreeGrafter"/>
</dbReference>
<evidence type="ECO:0000256" key="2">
    <source>
        <dbReference type="SAM" id="MobiDB-lite"/>
    </source>
</evidence>
<feature type="domain" description="Tify" evidence="3">
    <location>
        <begin position="240"/>
        <end position="275"/>
    </location>
</feature>
<dbReference type="Pfam" id="PF06200">
    <property type="entry name" value="tify"/>
    <property type="match status" value="1"/>
</dbReference>
<evidence type="ECO:0000256" key="1">
    <source>
        <dbReference type="ARBA" id="ARBA00008614"/>
    </source>
</evidence>
<feature type="compositionally biased region" description="Polar residues" evidence="2">
    <location>
        <begin position="406"/>
        <end position="426"/>
    </location>
</feature>
<comment type="similarity">
    <text evidence="1">Belongs to the TIFY/JAZ family.</text>
</comment>
<dbReference type="GO" id="GO:2000022">
    <property type="term" value="P:regulation of jasmonic acid mediated signaling pathway"/>
    <property type="evidence" value="ECO:0007669"/>
    <property type="project" value="TreeGrafter"/>
</dbReference>
<dbReference type="PROSITE" id="PS51320">
    <property type="entry name" value="TIFY"/>
    <property type="match status" value="1"/>
</dbReference>
<dbReference type="GO" id="GO:0005634">
    <property type="term" value="C:nucleus"/>
    <property type="evidence" value="ECO:0007669"/>
    <property type="project" value="TreeGrafter"/>
</dbReference>
<dbReference type="PANTHER" id="PTHR33077">
    <property type="entry name" value="PROTEIN TIFY 4A-RELATED-RELATED"/>
    <property type="match status" value="1"/>
</dbReference>
<feature type="region of interest" description="Disordered" evidence="2">
    <location>
        <begin position="28"/>
        <end position="52"/>
    </location>
</feature>
<dbReference type="InterPro" id="IPR040390">
    <property type="entry name" value="TIFY/JAZ"/>
</dbReference>
<dbReference type="AlphaFoldDB" id="A0A8T2TMI3"/>
<dbReference type="SMART" id="SM00979">
    <property type="entry name" value="TIFY"/>
    <property type="match status" value="1"/>
</dbReference>
<sequence>MAGLFHPTFPEVHSSQEEIAVERVENVVGLEDDDSPTPSTSSSRSPSPLRPAHRALLDKPLEQLTEEDIMHLTREDCRRYLKQKGMRRPSWNKSQAIQQVLSLKGLFDSTDGEEKGFRTSTCSVKLCKEQPHTCESRGPLESPSKLTVAALKQLPSMNDLDCAGSRKVFQKKEKRDMHSVCCSSSAQQKRPHTDLFPMMNLFSKSSCGQVIGTPVYVRSSGVSLLGDCNRFDQVSSGLIGMEDSTQLTIFYSGMVNVYDNIPEDKARAIMSLAAQSNIPKPVLCSHLENLMDTSGVGREVSTISCSRPHYVCGSVGTTEVFSTVACTSVPITQVSKTTESEHQPHRKACLQRYLEKRRGRCSLRTPNMAPPKRTDFSDHFPNSFISEQYNFSSFLEMMQPSLGPSHDSNQVHLPTQISNEGDPNLSSPLTVPQFSESDVILVNATTKWDGPHSCGRSQEQCKSDAGSE</sequence>
<protein>
    <recommendedName>
        <fullName evidence="3">Tify domain-containing protein</fullName>
    </recommendedName>
</protein>
<dbReference type="GO" id="GO:0009611">
    <property type="term" value="P:response to wounding"/>
    <property type="evidence" value="ECO:0007669"/>
    <property type="project" value="TreeGrafter"/>
</dbReference>
<evidence type="ECO:0000313" key="4">
    <source>
        <dbReference type="EMBL" id="KAH7422655.1"/>
    </source>
</evidence>
<dbReference type="InterPro" id="IPR018467">
    <property type="entry name" value="CCT_CS"/>
</dbReference>
<comment type="caution">
    <text evidence="4">The sequence shown here is derived from an EMBL/GenBank/DDBJ whole genome shotgun (WGS) entry which is preliminary data.</text>
</comment>
<keyword evidence="5" id="KW-1185">Reference proteome</keyword>
<evidence type="ECO:0000259" key="3">
    <source>
        <dbReference type="PROSITE" id="PS51320"/>
    </source>
</evidence>
<dbReference type="Proteomes" id="UP000825935">
    <property type="component" value="Chromosome 12"/>
</dbReference>
<accession>A0A8T2TMI3</accession>
<organism evidence="4 5">
    <name type="scientific">Ceratopteris richardii</name>
    <name type="common">Triangle waterfern</name>
    <dbReference type="NCBI Taxonomy" id="49495"/>
    <lineage>
        <taxon>Eukaryota</taxon>
        <taxon>Viridiplantae</taxon>
        <taxon>Streptophyta</taxon>
        <taxon>Embryophyta</taxon>
        <taxon>Tracheophyta</taxon>
        <taxon>Polypodiopsida</taxon>
        <taxon>Polypodiidae</taxon>
        <taxon>Polypodiales</taxon>
        <taxon>Pteridineae</taxon>
        <taxon>Pteridaceae</taxon>
        <taxon>Parkerioideae</taxon>
        <taxon>Ceratopteris</taxon>
    </lineage>
</organism>
<feature type="compositionally biased region" description="Low complexity" evidence="2">
    <location>
        <begin position="36"/>
        <end position="47"/>
    </location>
</feature>
<feature type="region of interest" description="Disordered" evidence="2">
    <location>
        <begin position="447"/>
        <end position="468"/>
    </location>
</feature>
<dbReference type="Pfam" id="PF09425">
    <property type="entry name" value="Jas_motif"/>
    <property type="match status" value="1"/>
</dbReference>
<gene>
    <name evidence="4" type="ORF">KP509_12G019000</name>
</gene>
<evidence type="ECO:0000313" key="5">
    <source>
        <dbReference type="Proteomes" id="UP000825935"/>
    </source>
</evidence>
<dbReference type="OrthoDB" id="1934352at2759"/>
<proteinExistence type="inferred from homology"/>
<dbReference type="InterPro" id="IPR010399">
    <property type="entry name" value="Tify_dom"/>
</dbReference>
<reference evidence="4" key="1">
    <citation type="submission" date="2021-08" db="EMBL/GenBank/DDBJ databases">
        <title>WGS assembly of Ceratopteris richardii.</title>
        <authorList>
            <person name="Marchant D.B."/>
            <person name="Chen G."/>
            <person name="Jenkins J."/>
            <person name="Shu S."/>
            <person name="Leebens-Mack J."/>
            <person name="Grimwood J."/>
            <person name="Schmutz J."/>
            <person name="Soltis P."/>
            <person name="Soltis D."/>
            <person name="Chen Z.-H."/>
        </authorList>
    </citation>
    <scope>NUCLEOTIDE SEQUENCE</scope>
    <source>
        <strain evidence="4">Whitten #5841</strain>
        <tissue evidence="4">Leaf</tissue>
    </source>
</reference>
<dbReference type="PANTHER" id="PTHR33077:SF60">
    <property type="entry name" value="TIFY DOMAIN-CONTAINING PROTEIN"/>
    <property type="match status" value="1"/>
</dbReference>
<name>A0A8T2TMI3_CERRI</name>
<feature type="region of interest" description="Disordered" evidence="2">
    <location>
        <begin position="400"/>
        <end position="426"/>
    </location>
</feature>
<dbReference type="EMBL" id="CM035417">
    <property type="protein sequence ID" value="KAH7422655.1"/>
    <property type="molecule type" value="Genomic_DNA"/>
</dbReference>